<dbReference type="Proteomes" id="UP001596505">
    <property type="component" value="Unassembled WGS sequence"/>
</dbReference>
<feature type="transmembrane region" description="Helical" evidence="9">
    <location>
        <begin position="202"/>
        <end position="222"/>
    </location>
</feature>
<evidence type="ECO:0000256" key="2">
    <source>
        <dbReference type="ARBA" id="ARBA00008537"/>
    </source>
</evidence>
<feature type="transmembrane region" description="Helical" evidence="9">
    <location>
        <begin position="228"/>
        <end position="249"/>
    </location>
</feature>
<dbReference type="Gene3D" id="1.20.1250.20">
    <property type="entry name" value="MFS general substrate transporter like domains"/>
    <property type="match status" value="1"/>
</dbReference>
<evidence type="ECO:0000256" key="7">
    <source>
        <dbReference type="ARBA" id="ARBA00023136"/>
    </source>
</evidence>
<comment type="subcellular location">
    <subcellularLocation>
        <location evidence="1">Cell membrane</location>
        <topology evidence="1">Multi-pass membrane protein</topology>
    </subcellularLocation>
</comment>
<dbReference type="PROSITE" id="PS50850">
    <property type="entry name" value="MFS"/>
    <property type="match status" value="1"/>
</dbReference>
<dbReference type="RefSeq" id="WP_380964250.1">
    <property type="nucleotide sequence ID" value="NZ_JBHTCO010000004.1"/>
</dbReference>
<feature type="transmembrane region" description="Helical" evidence="9">
    <location>
        <begin position="270"/>
        <end position="295"/>
    </location>
</feature>
<dbReference type="InterPro" id="IPR004638">
    <property type="entry name" value="EmrB-like"/>
</dbReference>
<dbReference type="Gene3D" id="1.20.1720.10">
    <property type="entry name" value="Multidrug resistance protein D"/>
    <property type="match status" value="1"/>
</dbReference>
<comment type="caution">
    <text evidence="11">The sequence shown here is derived from an EMBL/GenBank/DDBJ whole genome shotgun (WGS) entry which is preliminary data.</text>
</comment>
<reference evidence="12" key="1">
    <citation type="journal article" date="2019" name="Int. J. Syst. Evol. Microbiol.">
        <title>The Global Catalogue of Microorganisms (GCM) 10K type strain sequencing project: providing services to taxonomists for standard genome sequencing and annotation.</title>
        <authorList>
            <consortium name="The Broad Institute Genomics Platform"/>
            <consortium name="The Broad Institute Genome Sequencing Center for Infectious Disease"/>
            <person name="Wu L."/>
            <person name="Ma J."/>
        </authorList>
    </citation>
    <scope>NUCLEOTIDE SEQUENCE [LARGE SCALE GENOMIC DNA]</scope>
    <source>
        <strain evidence="12">CGMCC 1.16305</strain>
    </source>
</reference>
<sequence>MDTVSKAAVQNIKKGPIITVIIMGAFVAILNQTLMNVALPKVMNNFHITATTAQWITTGYMLVNGVLIPITAYLMERFTTRQLFLAAMSLFAIGTFICGISPSFSILILGRVIQAAGAGIMMPLLTNVILTIFPADKRGSAMGVVGVAMVFAPAIGPTLSGWIVETFSWRLLFFIILPIAIIDIIVAIFFLKNVTKVSKPKLDILGVILSTVGFGGILYGFSSAGDKGWTNLLVLNIIFTGVVALDLFVVRELRVNKPMLEFRVFKYGMFTLAAIINVIITMAMFAAMLLLPIYLQNIRGFTPLESGLLLLPGAIIMGIMNPITGVIFDKIGPKWLAVTGLIITAVTTYMFSRLTDSTTYTTLIILYSCRMFGMSMLMMPIMTAGLNSLPQRLNAHGTAMVNTFRQVSGSLGTAFLITIMSSQTKKHVQDMIQSLAPHTKQQIAMISKEASIKGINDAFIVATGLAVLALILAFFLKKTRPPQEEESKERQKQKFRKSKLAGSRG</sequence>
<feature type="transmembrane region" description="Helical" evidence="9">
    <location>
        <begin position="55"/>
        <end position="74"/>
    </location>
</feature>
<dbReference type="PANTHER" id="PTHR42718:SF9">
    <property type="entry name" value="MAJOR FACILITATOR SUPERFAMILY MULTIDRUG TRANSPORTER MFSC"/>
    <property type="match status" value="1"/>
</dbReference>
<evidence type="ECO:0000256" key="5">
    <source>
        <dbReference type="ARBA" id="ARBA00022692"/>
    </source>
</evidence>
<keyword evidence="3" id="KW-0813">Transport</keyword>
<dbReference type="PRINTS" id="PR01036">
    <property type="entry name" value="TCRTETB"/>
</dbReference>
<evidence type="ECO:0000256" key="9">
    <source>
        <dbReference type="SAM" id="Phobius"/>
    </source>
</evidence>
<dbReference type="Pfam" id="PF07690">
    <property type="entry name" value="MFS_1"/>
    <property type="match status" value="1"/>
</dbReference>
<feature type="transmembrane region" description="Helical" evidence="9">
    <location>
        <begin position="15"/>
        <end position="35"/>
    </location>
</feature>
<dbReference type="InterPro" id="IPR020846">
    <property type="entry name" value="MFS_dom"/>
</dbReference>
<feature type="region of interest" description="Disordered" evidence="8">
    <location>
        <begin position="480"/>
        <end position="505"/>
    </location>
</feature>
<dbReference type="SUPFAM" id="SSF103473">
    <property type="entry name" value="MFS general substrate transporter"/>
    <property type="match status" value="1"/>
</dbReference>
<evidence type="ECO:0000313" key="11">
    <source>
        <dbReference type="EMBL" id="MFC7392288.1"/>
    </source>
</evidence>
<accession>A0ABW2PY27</accession>
<keyword evidence="6 9" id="KW-1133">Transmembrane helix</keyword>
<feature type="transmembrane region" description="Helical" evidence="9">
    <location>
        <begin position="83"/>
        <end position="109"/>
    </location>
</feature>
<protein>
    <submittedName>
        <fullName evidence="11">DHA2 family efflux MFS transporter permease subunit</fullName>
    </submittedName>
</protein>
<dbReference type="EMBL" id="JBHTCO010000004">
    <property type="protein sequence ID" value="MFC7392288.1"/>
    <property type="molecule type" value="Genomic_DNA"/>
</dbReference>
<feature type="domain" description="Major facilitator superfamily (MFS) profile" evidence="10">
    <location>
        <begin position="17"/>
        <end position="481"/>
    </location>
</feature>
<keyword evidence="7 9" id="KW-0472">Membrane</keyword>
<feature type="transmembrane region" description="Helical" evidence="9">
    <location>
        <begin position="364"/>
        <end position="386"/>
    </location>
</feature>
<evidence type="ECO:0000259" key="10">
    <source>
        <dbReference type="PROSITE" id="PS50850"/>
    </source>
</evidence>
<dbReference type="InterPro" id="IPR036259">
    <property type="entry name" value="MFS_trans_sf"/>
</dbReference>
<evidence type="ECO:0000256" key="1">
    <source>
        <dbReference type="ARBA" id="ARBA00004651"/>
    </source>
</evidence>
<evidence type="ECO:0000256" key="4">
    <source>
        <dbReference type="ARBA" id="ARBA00022475"/>
    </source>
</evidence>
<feature type="transmembrane region" description="Helical" evidence="9">
    <location>
        <begin position="458"/>
        <end position="476"/>
    </location>
</feature>
<feature type="transmembrane region" description="Helical" evidence="9">
    <location>
        <begin position="142"/>
        <end position="163"/>
    </location>
</feature>
<dbReference type="InterPro" id="IPR011701">
    <property type="entry name" value="MFS"/>
</dbReference>
<feature type="compositionally biased region" description="Basic and acidic residues" evidence="8">
    <location>
        <begin position="481"/>
        <end position="492"/>
    </location>
</feature>
<evidence type="ECO:0000313" key="12">
    <source>
        <dbReference type="Proteomes" id="UP001596505"/>
    </source>
</evidence>
<gene>
    <name evidence="11" type="ORF">ACFQRG_04775</name>
</gene>
<dbReference type="CDD" id="cd17503">
    <property type="entry name" value="MFS_LmrB_MDR_like"/>
    <property type="match status" value="1"/>
</dbReference>
<organism evidence="11 12">
    <name type="scientific">Scopulibacillus cellulosilyticus</name>
    <dbReference type="NCBI Taxonomy" id="2665665"/>
    <lineage>
        <taxon>Bacteria</taxon>
        <taxon>Bacillati</taxon>
        <taxon>Bacillota</taxon>
        <taxon>Bacilli</taxon>
        <taxon>Bacillales</taxon>
        <taxon>Sporolactobacillaceae</taxon>
        <taxon>Scopulibacillus</taxon>
    </lineage>
</organism>
<dbReference type="NCBIfam" id="TIGR00711">
    <property type="entry name" value="efflux_EmrB"/>
    <property type="match status" value="1"/>
</dbReference>
<feature type="transmembrane region" description="Helical" evidence="9">
    <location>
        <begin position="307"/>
        <end position="328"/>
    </location>
</feature>
<comment type="similarity">
    <text evidence="2">Belongs to the major facilitator superfamily. EmrB family.</text>
</comment>
<feature type="transmembrane region" description="Helical" evidence="9">
    <location>
        <begin position="115"/>
        <end position="135"/>
    </location>
</feature>
<dbReference type="PANTHER" id="PTHR42718">
    <property type="entry name" value="MAJOR FACILITATOR SUPERFAMILY MULTIDRUG TRANSPORTER MFSC"/>
    <property type="match status" value="1"/>
</dbReference>
<feature type="transmembrane region" description="Helical" evidence="9">
    <location>
        <begin position="335"/>
        <end position="352"/>
    </location>
</feature>
<evidence type="ECO:0000256" key="3">
    <source>
        <dbReference type="ARBA" id="ARBA00022448"/>
    </source>
</evidence>
<keyword evidence="12" id="KW-1185">Reference proteome</keyword>
<keyword evidence="5 9" id="KW-0812">Transmembrane</keyword>
<name>A0ABW2PY27_9BACL</name>
<evidence type="ECO:0000256" key="8">
    <source>
        <dbReference type="SAM" id="MobiDB-lite"/>
    </source>
</evidence>
<evidence type="ECO:0000256" key="6">
    <source>
        <dbReference type="ARBA" id="ARBA00022989"/>
    </source>
</evidence>
<feature type="transmembrane region" description="Helical" evidence="9">
    <location>
        <begin position="169"/>
        <end position="190"/>
    </location>
</feature>
<keyword evidence="4" id="KW-1003">Cell membrane</keyword>
<proteinExistence type="inferred from homology"/>